<name>A0A1M4EQJ2_9ACTN</name>
<reference evidence="1" key="1">
    <citation type="submission" date="2016-04" db="EMBL/GenBank/DDBJ databases">
        <authorList>
            <person name="Evans L.H."/>
            <person name="Alamgir A."/>
            <person name="Owens N."/>
            <person name="Weber N.D."/>
            <person name="Virtaneva K."/>
            <person name="Barbian K."/>
            <person name="Babar A."/>
            <person name="Rosenke K."/>
        </authorList>
    </citation>
    <scope>NUCLEOTIDE SEQUENCE</scope>
    <source>
        <strain evidence="1">Nono1</strain>
    </source>
</reference>
<dbReference type="AlphaFoldDB" id="A0A1M4EQJ2"/>
<evidence type="ECO:0000313" key="1">
    <source>
        <dbReference type="EMBL" id="SBP01121.1"/>
    </source>
</evidence>
<dbReference type="SUPFAM" id="SSF82171">
    <property type="entry name" value="DPP6 N-terminal domain-like"/>
    <property type="match status" value="1"/>
</dbReference>
<gene>
    <name evidence="1" type="ORF">BN4615_P10637</name>
</gene>
<accession>A0A1M4EQJ2</accession>
<protein>
    <submittedName>
        <fullName evidence="1">Uncharacterized protein</fullName>
    </submittedName>
</protein>
<proteinExistence type="predicted"/>
<sequence length="341" mass="37042">MNQGCLKTMPKSWRQAIDAGRVPAMSGDGRIRPTAVGPDGRALFGELAAGDPARIDGATKKEIVRYDFVSRTWSPIYAMPDAATDQQVDGVFDGRRMVFALQHSLTSYDDWSVHVWDQQTNEARVLDQDAGFRGPLIYVDAAAGKAVWSKAVGKNIVEVHLYDLAASRDQVIARGQIGTAWIVGDLVIWPQIVGPGSQAVFQAASLTSGNRVETPAGLSKTGPLTQIAASGSTLVWIEGNFRAIRAWRIGWPEPRTVFDSGRDRAVDDVNVAGDIVSWHSLEPGQPVYLGDMRTGSCTQVTERNGYTVSNKDAMVVIYPESKSSFGAFVVRPSRLPPLPEK</sequence>
<dbReference type="EMBL" id="LT559118">
    <property type="protein sequence ID" value="SBP01121.1"/>
    <property type="molecule type" value="Genomic_DNA"/>
</dbReference>
<organism evidence="1">
    <name type="scientific">Nonomuraea gerenzanensis</name>
    <dbReference type="NCBI Taxonomy" id="93944"/>
    <lineage>
        <taxon>Bacteria</taxon>
        <taxon>Bacillati</taxon>
        <taxon>Actinomycetota</taxon>
        <taxon>Actinomycetes</taxon>
        <taxon>Streptosporangiales</taxon>
        <taxon>Streptosporangiaceae</taxon>
        <taxon>Nonomuraea</taxon>
    </lineage>
</organism>